<evidence type="ECO:0008006" key="3">
    <source>
        <dbReference type="Google" id="ProtNLM"/>
    </source>
</evidence>
<dbReference type="EMBL" id="HBIM01009305">
    <property type="protein sequence ID" value="CAE0410390.1"/>
    <property type="molecule type" value="Transcribed_RNA"/>
</dbReference>
<reference evidence="2" key="1">
    <citation type="submission" date="2021-01" db="EMBL/GenBank/DDBJ databases">
        <authorList>
            <person name="Corre E."/>
            <person name="Pelletier E."/>
            <person name="Niang G."/>
            <person name="Scheremetjew M."/>
            <person name="Finn R."/>
            <person name="Kale V."/>
            <person name="Holt S."/>
            <person name="Cochrane G."/>
            <person name="Meng A."/>
            <person name="Brown T."/>
            <person name="Cohen L."/>
        </authorList>
    </citation>
    <scope>NUCLEOTIDE SEQUENCE</scope>
    <source>
        <strain evidence="2">CCMP127</strain>
    </source>
</reference>
<evidence type="ECO:0000256" key="1">
    <source>
        <dbReference type="SAM" id="MobiDB-lite"/>
    </source>
</evidence>
<feature type="region of interest" description="Disordered" evidence="1">
    <location>
        <begin position="31"/>
        <end position="79"/>
    </location>
</feature>
<sequence length="342" mass="39632">MSLIDVELQYDPFSHLKTNILMCQATYNADNDKQQHREQHRAQHRARNPLEDEENRAATAYDDDSSSDSNSSDSDEDQKWRLTGEEKQAVRELQQAADDEGLFYQNLFELVKYVIVVRSIEPKVELRADAALERLRNRHQWMQKHQLLHDDMMKRSWREAHATVAQHTGQHFVQRYARDGGRRAVVATHMAADVPLDYIQASSENMRLYMVAAMYRMDMGAVDLVEARRGMALCTISDHQLTLGRAFKYVKFMKLTASDMKDMHPHTVKAVHAEVPSWVAHLLPVVKHVLPRKVAERVHAYSSLKKMDQTLQAFDDTSLSAEEWARRREARYQETVDKVSLD</sequence>
<gene>
    <name evidence="2" type="ORF">ACOF00016_LOCUS7878</name>
</gene>
<dbReference type="InterPro" id="IPR036865">
    <property type="entry name" value="CRAL-TRIO_dom_sf"/>
</dbReference>
<protein>
    <recommendedName>
        <fullName evidence="3">CRAL-TRIO domain-containing protein</fullName>
    </recommendedName>
</protein>
<feature type="compositionally biased region" description="Basic and acidic residues" evidence="1">
    <location>
        <begin position="31"/>
        <end position="41"/>
    </location>
</feature>
<organism evidence="2">
    <name type="scientific">Amphora coffeiformis</name>
    <dbReference type="NCBI Taxonomy" id="265554"/>
    <lineage>
        <taxon>Eukaryota</taxon>
        <taxon>Sar</taxon>
        <taxon>Stramenopiles</taxon>
        <taxon>Ochrophyta</taxon>
        <taxon>Bacillariophyta</taxon>
        <taxon>Bacillariophyceae</taxon>
        <taxon>Bacillariophycidae</taxon>
        <taxon>Thalassiophysales</taxon>
        <taxon>Catenulaceae</taxon>
        <taxon>Amphora</taxon>
    </lineage>
</organism>
<dbReference type="AlphaFoldDB" id="A0A7S3L3E9"/>
<dbReference type="Gene3D" id="3.40.525.10">
    <property type="entry name" value="CRAL-TRIO lipid binding domain"/>
    <property type="match status" value="1"/>
</dbReference>
<name>A0A7S3L3E9_9STRA</name>
<evidence type="ECO:0000313" key="2">
    <source>
        <dbReference type="EMBL" id="CAE0410390.1"/>
    </source>
</evidence>
<dbReference type="SUPFAM" id="SSF52087">
    <property type="entry name" value="CRAL/TRIO domain"/>
    <property type="match status" value="1"/>
</dbReference>
<proteinExistence type="predicted"/>
<accession>A0A7S3L3E9</accession>